<dbReference type="Proteomes" id="UP000233551">
    <property type="component" value="Unassembled WGS sequence"/>
</dbReference>
<name>A0A2I0HK93_PUNGR</name>
<reference evidence="1 2" key="1">
    <citation type="submission" date="2017-11" db="EMBL/GenBank/DDBJ databases">
        <title>De-novo sequencing of pomegranate (Punica granatum L.) genome.</title>
        <authorList>
            <person name="Akparov Z."/>
            <person name="Amiraslanov A."/>
            <person name="Hajiyeva S."/>
            <person name="Abbasov M."/>
            <person name="Kaur K."/>
            <person name="Hamwieh A."/>
            <person name="Solovyev V."/>
            <person name="Salamov A."/>
            <person name="Braich B."/>
            <person name="Kosarev P."/>
            <person name="Mahmoud A."/>
            <person name="Hajiyev E."/>
            <person name="Babayeva S."/>
            <person name="Izzatullayeva V."/>
            <person name="Mammadov A."/>
            <person name="Mammadov A."/>
            <person name="Sharifova S."/>
            <person name="Ojaghi J."/>
            <person name="Eynullazada K."/>
            <person name="Bayramov B."/>
            <person name="Abdulazimova A."/>
            <person name="Shahmuradov I."/>
        </authorList>
    </citation>
    <scope>NUCLEOTIDE SEQUENCE [LARGE SCALE GENOMIC DNA]</scope>
    <source>
        <strain evidence="2">cv. AG2017</strain>
        <tissue evidence="1">Leaf</tissue>
    </source>
</reference>
<dbReference type="AlphaFoldDB" id="A0A2I0HK93"/>
<accession>A0A2I0HK93</accession>
<proteinExistence type="predicted"/>
<evidence type="ECO:0000313" key="2">
    <source>
        <dbReference type="Proteomes" id="UP000233551"/>
    </source>
</evidence>
<dbReference type="STRING" id="22663.A0A2I0HK93"/>
<keyword evidence="2" id="KW-1185">Reference proteome</keyword>
<sequence length="133" mass="15146">MRLAACSRGPFINKPHITIGAAIPARDRVMDFGEYKGQMLGTLPSTYLRRISKNLRACNFEEWSRLADEVLEDPVYKDKIEWEFAEGVLKGNRAATLSKNMVELEEAYNPFPGRKGLLNKVCSLKDRKRPLCL</sequence>
<comment type="caution">
    <text evidence="1">The sequence shown here is derived from an EMBL/GenBank/DDBJ whole genome shotgun (WGS) entry which is preliminary data.</text>
</comment>
<dbReference type="PANTHER" id="PTHR38357:SF1">
    <property type="entry name" value="EXPRESSED PROTEIN"/>
    <property type="match status" value="1"/>
</dbReference>
<dbReference type="EMBL" id="PGOL01008020">
    <property type="protein sequence ID" value="PKI32115.1"/>
    <property type="molecule type" value="Genomic_DNA"/>
</dbReference>
<evidence type="ECO:0000313" key="1">
    <source>
        <dbReference type="EMBL" id="PKI32115.1"/>
    </source>
</evidence>
<dbReference type="GO" id="GO:0009536">
    <property type="term" value="C:plastid"/>
    <property type="evidence" value="ECO:0007669"/>
    <property type="project" value="TreeGrafter"/>
</dbReference>
<gene>
    <name evidence="1" type="ORF">CRG98_047494</name>
</gene>
<protein>
    <submittedName>
        <fullName evidence="1">Uncharacterized protein</fullName>
    </submittedName>
</protein>
<organism evidence="1 2">
    <name type="scientific">Punica granatum</name>
    <name type="common">Pomegranate</name>
    <dbReference type="NCBI Taxonomy" id="22663"/>
    <lineage>
        <taxon>Eukaryota</taxon>
        <taxon>Viridiplantae</taxon>
        <taxon>Streptophyta</taxon>
        <taxon>Embryophyta</taxon>
        <taxon>Tracheophyta</taxon>
        <taxon>Spermatophyta</taxon>
        <taxon>Magnoliopsida</taxon>
        <taxon>eudicotyledons</taxon>
        <taxon>Gunneridae</taxon>
        <taxon>Pentapetalae</taxon>
        <taxon>rosids</taxon>
        <taxon>malvids</taxon>
        <taxon>Myrtales</taxon>
        <taxon>Lythraceae</taxon>
        <taxon>Punica</taxon>
    </lineage>
</organism>
<dbReference type="PANTHER" id="PTHR38357">
    <property type="entry name" value="EXPRESSED PROTEIN"/>
    <property type="match status" value="1"/>
</dbReference>